<dbReference type="InterPro" id="IPR043129">
    <property type="entry name" value="ATPase_NBD"/>
</dbReference>
<dbReference type="GO" id="GO:0043093">
    <property type="term" value="P:FtsZ-dependent cytokinesis"/>
    <property type="evidence" value="ECO:0007669"/>
    <property type="project" value="UniProtKB-UniRule"/>
</dbReference>
<organism evidence="8 9">
    <name type="scientific">candidate division TA06 bacterium</name>
    <dbReference type="NCBI Taxonomy" id="2250710"/>
    <lineage>
        <taxon>Bacteria</taxon>
        <taxon>Bacteria division TA06</taxon>
    </lineage>
</organism>
<dbReference type="GO" id="GO:0032153">
    <property type="term" value="C:cell division site"/>
    <property type="evidence" value="ECO:0007669"/>
    <property type="project" value="UniProtKB-UniRule"/>
</dbReference>
<evidence type="ECO:0000256" key="1">
    <source>
        <dbReference type="ARBA" id="ARBA00022475"/>
    </source>
</evidence>
<keyword evidence="3 5" id="KW-0472">Membrane</keyword>
<dbReference type="Gene3D" id="3.30.1490.110">
    <property type="match status" value="1"/>
</dbReference>
<evidence type="ECO:0000256" key="2">
    <source>
        <dbReference type="ARBA" id="ARBA00022618"/>
    </source>
</evidence>
<evidence type="ECO:0000256" key="3">
    <source>
        <dbReference type="ARBA" id="ARBA00023136"/>
    </source>
</evidence>
<dbReference type="Pfam" id="PF14450">
    <property type="entry name" value="FtsA"/>
    <property type="match status" value="1"/>
</dbReference>
<reference evidence="8 9" key="1">
    <citation type="submission" date="2018-06" db="EMBL/GenBank/DDBJ databases">
        <title>Extensive metabolic versatility and redundancy in microbially diverse, dynamic hydrothermal sediments.</title>
        <authorList>
            <person name="Dombrowski N."/>
            <person name="Teske A."/>
            <person name="Baker B.J."/>
        </authorList>
    </citation>
    <scope>NUCLEOTIDE SEQUENCE [LARGE SCALE GENOMIC DNA]</scope>
    <source>
        <strain evidence="8">B35_G9</strain>
    </source>
</reference>
<dbReference type="SUPFAM" id="SSF53067">
    <property type="entry name" value="Actin-like ATPase domain"/>
    <property type="match status" value="2"/>
</dbReference>
<evidence type="ECO:0000256" key="6">
    <source>
        <dbReference type="PIRNR" id="PIRNR003101"/>
    </source>
</evidence>
<comment type="function">
    <text evidence="5 6">Cell division protein that is involved in the assembly of the Z ring. May serve as a membrane anchor for the Z ring.</text>
</comment>
<dbReference type="Proteomes" id="UP000282321">
    <property type="component" value="Unassembled WGS sequence"/>
</dbReference>
<keyword evidence="4 5" id="KW-0131">Cell cycle</keyword>
<evidence type="ECO:0000313" key="8">
    <source>
        <dbReference type="EMBL" id="RKX67718.1"/>
    </source>
</evidence>
<accession>A0A660SAA0</accession>
<comment type="subcellular location">
    <subcellularLocation>
        <location evidence="5">Cell membrane</location>
        <topology evidence="5">Peripheral membrane protein</topology>
        <orientation evidence="5">Cytoplasmic side</orientation>
    </subcellularLocation>
    <text evidence="5">Localizes to the Z ring in an FtsZ-dependent manner. Targeted to the membrane through a conserved C-terminal amphipathic helix.</text>
</comment>
<dbReference type="InterPro" id="IPR003494">
    <property type="entry name" value="SHS2_FtsA"/>
</dbReference>
<dbReference type="EMBL" id="QNBC01000012">
    <property type="protein sequence ID" value="RKX67718.1"/>
    <property type="molecule type" value="Genomic_DNA"/>
</dbReference>
<dbReference type="PANTHER" id="PTHR32432">
    <property type="entry name" value="CELL DIVISION PROTEIN FTSA-RELATED"/>
    <property type="match status" value="1"/>
</dbReference>
<dbReference type="InterPro" id="IPR050696">
    <property type="entry name" value="FtsA/MreB"/>
</dbReference>
<dbReference type="PANTHER" id="PTHR32432:SF4">
    <property type="entry name" value="CELL DIVISION PROTEIN FTSA"/>
    <property type="match status" value="1"/>
</dbReference>
<dbReference type="InterPro" id="IPR020823">
    <property type="entry name" value="Cell_div_FtsA"/>
</dbReference>
<dbReference type="NCBIfam" id="TIGR01174">
    <property type="entry name" value="ftsA"/>
    <property type="match status" value="1"/>
</dbReference>
<protein>
    <recommendedName>
        <fullName evidence="5 6">Cell division protein FtsA</fullName>
    </recommendedName>
</protein>
<evidence type="ECO:0000256" key="4">
    <source>
        <dbReference type="ARBA" id="ARBA00023306"/>
    </source>
</evidence>
<evidence type="ECO:0000256" key="5">
    <source>
        <dbReference type="HAMAP-Rule" id="MF_02033"/>
    </source>
</evidence>
<dbReference type="CDD" id="cd24048">
    <property type="entry name" value="ASKHA_NBD_FtsA"/>
    <property type="match status" value="1"/>
</dbReference>
<dbReference type="Pfam" id="PF02491">
    <property type="entry name" value="SHS2_FTSA"/>
    <property type="match status" value="1"/>
</dbReference>
<dbReference type="PIRSF" id="PIRSF003101">
    <property type="entry name" value="FtsA"/>
    <property type="match status" value="1"/>
</dbReference>
<keyword evidence="1 5" id="KW-1003">Cell membrane</keyword>
<feature type="domain" description="SHS2" evidence="7">
    <location>
        <begin position="7"/>
        <end position="194"/>
    </location>
</feature>
<dbReference type="Gene3D" id="3.30.420.40">
    <property type="match status" value="1"/>
</dbReference>
<evidence type="ECO:0000313" key="9">
    <source>
        <dbReference type="Proteomes" id="UP000282321"/>
    </source>
</evidence>
<dbReference type="SMART" id="SM00842">
    <property type="entry name" value="FtsA"/>
    <property type="match status" value="1"/>
</dbReference>
<proteinExistence type="inferred from homology"/>
<comment type="subunit">
    <text evidence="5">Self-interacts. Interacts with FtsZ.</text>
</comment>
<keyword evidence="2 5" id="KW-0132">Cell division</keyword>
<comment type="caution">
    <text evidence="8">The sequence shown here is derived from an EMBL/GenBank/DDBJ whole genome shotgun (WGS) entry which is preliminary data.</text>
</comment>
<comment type="similarity">
    <text evidence="5 6">Belongs to the FtsA/MreB family.</text>
</comment>
<gene>
    <name evidence="5 8" type="primary">ftsA</name>
    <name evidence="8" type="ORF">DRP44_01610</name>
</gene>
<dbReference type="AlphaFoldDB" id="A0A660SAA0"/>
<evidence type="ECO:0000259" key="7">
    <source>
        <dbReference type="SMART" id="SM00842"/>
    </source>
</evidence>
<dbReference type="GO" id="GO:0009898">
    <property type="term" value="C:cytoplasmic side of plasma membrane"/>
    <property type="evidence" value="ECO:0007669"/>
    <property type="project" value="UniProtKB-UniRule"/>
</dbReference>
<sequence>MGKKDIIAAIDIGSSKVVALIAIVEDGGINIVGIGQHPSNGVSKGQIINIDKTTNDIQEAMNSATLMAGVKFTRLYVGIGGGHIETITSKGMVAIQRGNIPITKEDVGRVIEQAKAIAIPTDREISHIIPQEFKVNEEIETNDPIGMTGIRLEGNIKIITSSSYSVQNIKRCIEKAHLKNAIYVVNPIASAYATFDENEKKMGAIMLDIGAETTSIVIYEKGNLRYVGVVEIGGEFITKDIVYGLNTTRENAENFKINYGCARLDMVDDNEIIEVPGVSGRAPRKISKQEFIQIIEPRTREILELAYAKIIKESDVPIDRIGAGLILTGGTANLPGISELGEDIFNLRGRIGNPMGVSGIGENIYDPAFSTSVGLIKYAVTEEGTSESSRGMSRPQEGWIKKIFDWLKDI</sequence>
<name>A0A660SAA0_UNCT6</name>
<dbReference type="HAMAP" id="MF_02033">
    <property type="entry name" value="FtsA"/>
    <property type="match status" value="1"/>
</dbReference>